<evidence type="ECO:0000313" key="11">
    <source>
        <dbReference type="Proteomes" id="UP001280581"/>
    </source>
</evidence>
<evidence type="ECO:0000256" key="8">
    <source>
        <dbReference type="PIRSR" id="PIRSR602401-1"/>
    </source>
</evidence>
<evidence type="ECO:0008006" key="12">
    <source>
        <dbReference type="Google" id="ProtNLM"/>
    </source>
</evidence>
<evidence type="ECO:0000256" key="9">
    <source>
        <dbReference type="RuleBase" id="RU000461"/>
    </source>
</evidence>
<keyword evidence="11" id="KW-1185">Reference proteome</keyword>
<name>A0AAN6RLP6_9PLEO</name>
<protein>
    <recommendedName>
        <fullName evidence="12">Benzoate 4-monooxygenase cytochrome P450</fullName>
    </recommendedName>
</protein>
<dbReference type="PRINTS" id="PR00463">
    <property type="entry name" value="EP450I"/>
</dbReference>
<gene>
    <name evidence="10" type="ORF">GRF29_8g724185</name>
</gene>
<dbReference type="PANTHER" id="PTHR24305">
    <property type="entry name" value="CYTOCHROME P450"/>
    <property type="match status" value="1"/>
</dbReference>
<dbReference type="GO" id="GO:0020037">
    <property type="term" value="F:heme binding"/>
    <property type="evidence" value="ECO:0007669"/>
    <property type="project" value="InterPro"/>
</dbReference>
<dbReference type="GO" id="GO:0005506">
    <property type="term" value="F:iron ion binding"/>
    <property type="evidence" value="ECO:0007669"/>
    <property type="project" value="InterPro"/>
</dbReference>
<keyword evidence="6 8" id="KW-0408">Iron</keyword>
<evidence type="ECO:0000256" key="5">
    <source>
        <dbReference type="ARBA" id="ARBA00023002"/>
    </source>
</evidence>
<comment type="cofactor">
    <cofactor evidence="1 8">
        <name>heme</name>
        <dbReference type="ChEBI" id="CHEBI:30413"/>
    </cofactor>
</comment>
<accession>A0AAN6RLP6</accession>
<dbReference type="PRINTS" id="PR00385">
    <property type="entry name" value="P450"/>
</dbReference>
<dbReference type="GO" id="GO:0004497">
    <property type="term" value="F:monooxygenase activity"/>
    <property type="evidence" value="ECO:0007669"/>
    <property type="project" value="UniProtKB-KW"/>
</dbReference>
<dbReference type="PANTHER" id="PTHR24305:SF237">
    <property type="entry name" value="CYTOCHROME P450 MONOOXYGENASE ATNE-RELATED"/>
    <property type="match status" value="1"/>
</dbReference>
<keyword evidence="3 8" id="KW-0349">Heme</keyword>
<dbReference type="CDD" id="cd11061">
    <property type="entry name" value="CYP67-like"/>
    <property type="match status" value="1"/>
</dbReference>
<dbReference type="InterPro" id="IPR017972">
    <property type="entry name" value="Cyt_P450_CS"/>
</dbReference>
<evidence type="ECO:0000256" key="6">
    <source>
        <dbReference type="ARBA" id="ARBA00023004"/>
    </source>
</evidence>
<keyword evidence="7 9" id="KW-0503">Monooxygenase</keyword>
<evidence type="ECO:0000256" key="4">
    <source>
        <dbReference type="ARBA" id="ARBA00022723"/>
    </source>
</evidence>
<sequence>MYAKSYNVSTRTTRSAEAALDQVIIAALCVYRVFSHPLAKYPGPLSYKLSGWPLVWQAYKGDRHIWHLLDHEAYGPIVRIAPNTLSFNTPSALNAIYGTRTANVKKGEFYKTFDIAAGTYSSFTETDKDKHAVKRRWMTPAFATASIKANEPLVIDVIQRFCEHLKPKDNGWGQKWNAHQFSVYLGFDIMGTLVFGKDFRSVQDEENRDLANCVLPAQTLLYWRHELSYLPVAFLVRPFLRSRLFEIIGGEPVRDNNRLIDYGKEQVQLRLSSNEGNEKGLEGRIDFLSKLVAFDGDKKSGWYPRSLDLDTEALNMTVAGADPFSHVLAGTFFYLVHNPEYLKKASEEVRSTFTSTEDIVGGTELNSCTYLYACIEESLRLLAPVPSHVPRVVLPGGMTIDDHFFPEGTVVGVPQYAIHHNEDYFLDSFKFSPERWIPSPTRPQSAIDEMRKAFEPFGVGIRGCVGKNLAYLQLKLTLAHFLWRFDIRECESDKGVGSGGRGLGVGREREDEYQLWDALGALSREVT</sequence>
<dbReference type="AlphaFoldDB" id="A0AAN6RLP6"/>
<keyword evidence="4 8" id="KW-0479">Metal-binding</keyword>
<comment type="similarity">
    <text evidence="2 9">Belongs to the cytochrome P450 family.</text>
</comment>
<evidence type="ECO:0000256" key="2">
    <source>
        <dbReference type="ARBA" id="ARBA00010617"/>
    </source>
</evidence>
<evidence type="ECO:0000313" key="10">
    <source>
        <dbReference type="EMBL" id="KAK3215661.1"/>
    </source>
</evidence>
<dbReference type="Proteomes" id="UP001280581">
    <property type="component" value="Unassembled WGS sequence"/>
</dbReference>
<dbReference type="PROSITE" id="PS00086">
    <property type="entry name" value="CYTOCHROME_P450"/>
    <property type="match status" value="1"/>
</dbReference>
<evidence type="ECO:0000256" key="3">
    <source>
        <dbReference type="ARBA" id="ARBA00022617"/>
    </source>
</evidence>
<dbReference type="Gene3D" id="1.10.630.10">
    <property type="entry name" value="Cytochrome P450"/>
    <property type="match status" value="1"/>
</dbReference>
<organism evidence="10 11">
    <name type="scientific">Pseudopithomyces chartarum</name>
    <dbReference type="NCBI Taxonomy" id="1892770"/>
    <lineage>
        <taxon>Eukaryota</taxon>
        <taxon>Fungi</taxon>
        <taxon>Dikarya</taxon>
        <taxon>Ascomycota</taxon>
        <taxon>Pezizomycotina</taxon>
        <taxon>Dothideomycetes</taxon>
        <taxon>Pleosporomycetidae</taxon>
        <taxon>Pleosporales</taxon>
        <taxon>Massarineae</taxon>
        <taxon>Didymosphaeriaceae</taxon>
        <taxon>Pseudopithomyces</taxon>
    </lineage>
</organism>
<evidence type="ECO:0000256" key="7">
    <source>
        <dbReference type="ARBA" id="ARBA00023033"/>
    </source>
</evidence>
<dbReference type="SUPFAM" id="SSF48264">
    <property type="entry name" value="Cytochrome P450"/>
    <property type="match status" value="1"/>
</dbReference>
<evidence type="ECO:0000256" key="1">
    <source>
        <dbReference type="ARBA" id="ARBA00001971"/>
    </source>
</evidence>
<reference evidence="10 11" key="1">
    <citation type="submission" date="2021-02" db="EMBL/GenBank/DDBJ databases">
        <title>Genome assembly of Pseudopithomyces chartarum.</title>
        <authorList>
            <person name="Jauregui R."/>
            <person name="Singh J."/>
            <person name="Voisey C."/>
        </authorList>
    </citation>
    <scope>NUCLEOTIDE SEQUENCE [LARGE SCALE GENOMIC DNA]</scope>
    <source>
        <strain evidence="10 11">AGR01</strain>
    </source>
</reference>
<dbReference type="InterPro" id="IPR002401">
    <property type="entry name" value="Cyt_P450_E_grp-I"/>
</dbReference>
<proteinExistence type="inferred from homology"/>
<keyword evidence="5 9" id="KW-0560">Oxidoreductase</keyword>
<comment type="caution">
    <text evidence="10">The sequence shown here is derived from an EMBL/GenBank/DDBJ whole genome shotgun (WGS) entry which is preliminary data.</text>
</comment>
<dbReference type="InterPro" id="IPR001128">
    <property type="entry name" value="Cyt_P450"/>
</dbReference>
<dbReference type="InterPro" id="IPR050121">
    <property type="entry name" value="Cytochrome_P450_monoxygenase"/>
</dbReference>
<feature type="binding site" description="axial binding residue" evidence="8">
    <location>
        <position position="464"/>
    </location>
    <ligand>
        <name>heme</name>
        <dbReference type="ChEBI" id="CHEBI:30413"/>
    </ligand>
    <ligandPart>
        <name>Fe</name>
        <dbReference type="ChEBI" id="CHEBI:18248"/>
    </ligandPart>
</feature>
<dbReference type="InterPro" id="IPR036396">
    <property type="entry name" value="Cyt_P450_sf"/>
</dbReference>
<dbReference type="EMBL" id="WVTA01000002">
    <property type="protein sequence ID" value="KAK3215661.1"/>
    <property type="molecule type" value="Genomic_DNA"/>
</dbReference>
<dbReference type="Pfam" id="PF00067">
    <property type="entry name" value="p450"/>
    <property type="match status" value="1"/>
</dbReference>
<dbReference type="GO" id="GO:0016705">
    <property type="term" value="F:oxidoreductase activity, acting on paired donors, with incorporation or reduction of molecular oxygen"/>
    <property type="evidence" value="ECO:0007669"/>
    <property type="project" value="InterPro"/>
</dbReference>